<gene>
    <name evidence="1" type="ORF">RhiirA1_478108</name>
</gene>
<dbReference type="Proteomes" id="UP000232688">
    <property type="component" value="Unassembled WGS sequence"/>
</dbReference>
<dbReference type="EMBL" id="LLXH01003613">
    <property type="protein sequence ID" value="PKC54031.1"/>
    <property type="molecule type" value="Genomic_DNA"/>
</dbReference>
<comment type="caution">
    <text evidence="1">The sequence shown here is derived from an EMBL/GenBank/DDBJ whole genome shotgun (WGS) entry which is preliminary data.</text>
</comment>
<dbReference type="VEuPathDB" id="FungiDB:FUN_007634"/>
<proteinExistence type="predicted"/>
<organism evidence="1 2">
    <name type="scientific">Rhizophagus irregularis</name>
    <dbReference type="NCBI Taxonomy" id="588596"/>
    <lineage>
        <taxon>Eukaryota</taxon>
        <taxon>Fungi</taxon>
        <taxon>Fungi incertae sedis</taxon>
        <taxon>Mucoromycota</taxon>
        <taxon>Glomeromycotina</taxon>
        <taxon>Glomeromycetes</taxon>
        <taxon>Glomerales</taxon>
        <taxon>Glomeraceae</taxon>
        <taxon>Rhizophagus</taxon>
    </lineage>
</organism>
<protein>
    <submittedName>
        <fullName evidence="1">Uncharacterized protein</fullName>
    </submittedName>
</protein>
<sequence length="122" mass="14276">VSASNLRVEATNKIIKDKLNRSSCLTNIVGEIQKIFDQQSKKVILNEYKNEILTREILSVMDEYFPELDKILREYLTLQILQKQHNQIAQSLCYNMVLIEDWLLLLDINILLLIINKRGICN</sequence>
<reference evidence="1 2" key="2">
    <citation type="submission" date="2017-10" db="EMBL/GenBank/DDBJ databases">
        <title>Genome analyses suggest a sexual origin of heterokaryosis in a supposedly ancient asexual fungus.</title>
        <authorList>
            <person name="Corradi N."/>
            <person name="Sedzielewska K."/>
            <person name="Noel J."/>
            <person name="Charron P."/>
            <person name="Farinelli L."/>
            <person name="Marton T."/>
            <person name="Kruger M."/>
            <person name="Pelin A."/>
            <person name="Brachmann A."/>
            <person name="Corradi N."/>
        </authorList>
    </citation>
    <scope>NUCLEOTIDE SEQUENCE [LARGE SCALE GENOMIC DNA]</scope>
    <source>
        <strain evidence="1 2">A1</strain>
    </source>
</reference>
<feature type="non-terminal residue" evidence="1">
    <location>
        <position position="1"/>
    </location>
</feature>
<name>A0A2N0QSK5_9GLOM</name>
<evidence type="ECO:0000313" key="1">
    <source>
        <dbReference type="EMBL" id="PKC54031.1"/>
    </source>
</evidence>
<evidence type="ECO:0000313" key="2">
    <source>
        <dbReference type="Proteomes" id="UP000232688"/>
    </source>
</evidence>
<reference evidence="1 2" key="1">
    <citation type="submission" date="2017-10" db="EMBL/GenBank/DDBJ databases">
        <title>Extensive intraspecific genome diversity in a model arbuscular mycorrhizal fungus.</title>
        <authorList>
            <person name="Chen E.C.H."/>
            <person name="Morin E."/>
            <person name="Baudet D."/>
            <person name="Noel J."/>
            <person name="Ndikumana S."/>
            <person name="Charron P."/>
            <person name="St-Onge C."/>
            <person name="Giorgi J."/>
            <person name="Grigoriev I.V."/>
            <person name="Roux C."/>
            <person name="Martin F.M."/>
            <person name="Corradi N."/>
        </authorList>
    </citation>
    <scope>NUCLEOTIDE SEQUENCE [LARGE SCALE GENOMIC DNA]</scope>
    <source>
        <strain evidence="1 2">A1</strain>
    </source>
</reference>
<accession>A0A2N0QSK5</accession>
<dbReference type="VEuPathDB" id="FungiDB:RhiirA1_478108"/>
<dbReference type="AlphaFoldDB" id="A0A2N0QSK5"/>
<dbReference type="VEuPathDB" id="FungiDB:RhiirFUN_004842"/>